<organism evidence="2 3">
    <name type="scientific">Cryobacterium tagatosivorans</name>
    <dbReference type="NCBI Taxonomy" id="1259199"/>
    <lineage>
        <taxon>Bacteria</taxon>
        <taxon>Bacillati</taxon>
        <taxon>Actinomycetota</taxon>
        <taxon>Actinomycetes</taxon>
        <taxon>Micrococcales</taxon>
        <taxon>Microbacteriaceae</taxon>
        <taxon>Cryobacterium</taxon>
    </lineage>
</organism>
<gene>
    <name evidence="2" type="ORF">E3O23_15825</name>
</gene>
<evidence type="ECO:0000313" key="2">
    <source>
        <dbReference type="EMBL" id="TFB46942.1"/>
    </source>
</evidence>
<evidence type="ECO:0000256" key="1">
    <source>
        <dbReference type="SAM" id="MobiDB-lite"/>
    </source>
</evidence>
<dbReference type="AlphaFoldDB" id="A0A4R8UA94"/>
<dbReference type="RefSeq" id="WP_134492687.1">
    <property type="nucleotide sequence ID" value="NZ_SOEZ01000076.1"/>
</dbReference>
<comment type="caution">
    <text evidence="2">The sequence shown here is derived from an EMBL/GenBank/DDBJ whole genome shotgun (WGS) entry which is preliminary data.</text>
</comment>
<dbReference type="OrthoDB" id="5126377at2"/>
<dbReference type="EMBL" id="SOEZ01000076">
    <property type="protein sequence ID" value="TFB46942.1"/>
    <property type="molecule type" value="Genomic_DNA"/>
</dbReference>
<proteinExistence type="predicted"/>
<name>A0A4R8UA94_9MICO</name>
<sequence length="102" mass="11766">MNTTLSTKPGRHDHPPQPRPGQAPERSQPRPRRVGPIDRIALHVGVALIKWGRRPGVARPASRVAVETADWEAVLRVREQRERAMERLHVDLLRYRMTVPFR</sequence>
<accession>A0A4R8UA94</accession>
<reference evidence="2 3" key="1">
    <citation type="submission" date="2019-03" db="EMBL/GenBank/DDBJ databases">
        <title>Genomics of glacier-inhabiting Cryobacterium strains.</title>
        <authorList>
            <person name="Liu Q."/>
            <person name="Xin Y.-H."/>
        </authorList>
    </citation>
    <scope>NUCLEOTIDE SEQUENCE [LARGE SCALE GENOMIC DNA]</scope>
    <source>
        <strain evidence="2 3">Sr47</strain>
    </source>
</reference>
<feature type="region of interest" description="Disordered" evidence="1">
    <location>
        <begin position="1"/>
        <end position="36"/>
    </location>
</feature>
<evidence type="ECO:0000313" key="3">
    <source>
        <dbReference type="Proteomes" id="UP000297866"/>
    </source>
</evidence>
<dbReference type="Proteomes" id="UP000297866">
    <property type="component" value="Unassembled WGS sequence"/>
</dbReference>
<protein>
    <submittedName>
        <fullName evidence="2">Uncharacterized protein</fullName>
    </submittedName>
</protein>
<keyword evidence="3" id="KW-1185">Reference proteome</keyword>